<dbReference type="AlphaFoldDB" id="A0A9D2THD5"/>
<gene>
    <name evidence="2" type="ORF">H9932_05725</name>
</gene>
<feature type="compositionally biased region" description="Acidic residues" evidence="1">
    <location>
        <begin position="51"/>
        <end position="60"/>
    </location>
</feature>
<accession>A0A9D2THD5</accession>
<evidence type="ECO:0000256" key="1">
    <source>
        <dbReference type="SAM" id="MobiDB-lite"/>
    </source>
</evidence>
<reference evidence="2" key="1">
    <citation type="journal article" date="2021" name="PeerJ">
        <title>Extensive microbial diversity within the chicken gut microbiome revealed by metagenomics and culture.</title>
        <authorList>
            <person name="Gilroy R."/>
            <person name="Ravi A."/>
            <person name="Getino M."/>
            <person name="Pursley I."/>
            <person name="Horton D.L."/>
            <person name="Alikhan N.F."/>
            <person name="Baker D."/>
            <person name="Gharbi K."/>
            <person name="Hall N."/>
            <person name="Watson M."/>
            <person name="Adriaenssens E.M."/>
            <person name="Foster-Nyarko E."/>
            <person name="Jarju S."/>
            <person name="Secka A."/>
            <person name="Antonio M."/>
            <person name="Oren A."/>
            <person name="Chaudhuri R.R."/>
            <person name="La Ragione R."/>
            <person name="Hildebrand F."/>
            <person name="Pallen M.J."/>
        </authorList>
    </citation>
    <scope>NUCLEOTIDE SEQUENCE</scope>
    <source>
        <strain evidence="2">CHK130-7132</strain>
    </source>
</reference>
<evidence type="ECO:0000313" key="3">
    <source>
        <dbReference type="Proteomes" id="UP000823854"/>
    </source>
</evidence>
<proteinExistence type="predicted"/>
<feature type="region of interest" description="Disordered" evidence="1">
    <location>
        <begin position="35"/>
        <end position="60"/>
    </location>
</feature>
<dbReference type="Proteomes" id="UP000823854">
    <property type="component" value="Unassembled WGS sequence"/>
</dbReference>
<reference evidence="2" key="2">
    <citation type="submission" date="2021-04" db="EMBL/GenBank/DDBJ databases">
        <authorList>
            <person name="Gilroy R."/>
        </authorList>
    </citation>
    <scope>NUCLEOTIDE SEQUENCE</scope>
    <source>
        <strain evidence="2">CHK130-7132</strain>
    </source>
</reference>
<comment type="caution">
    <text evidence="2">The sequence shown here is derived from an EMBL/GenBank/DDBJ whole genome shotgun (WGS) entry which is preliminary data.</text>
</comment>
<name>A0A9D2THD5_9MICO</name>
<evidence type="ECO:0000313" key="2">
    <source>
        <dbReference type="EMBL" id="HJC69161.1"/>
    </source>
</evidence>
<sequence length="60" mass="6790">MSEGVQYYYNLSTGAVEEGPQSQATDLMGPYATREEAQRALSTAAKRNEKWDEDDAEWED</sequence>
<organism evidence="2 3">
    <name type="scientific">Candidatus Brachybacterium intestinipullorum</name>
    <dbReference type="NCBI Taxonomy" id="2838512"/>
    <lineage>
        <taxon>Bacteria</taxon>
        <taxon>Bacillati</taxon>
        <taxon>Actinomycetota</taxon>
        <taxon>Actinomycetes</taxon>
        <taxon>Micrococcales</taxon>
        <taxon>Dermabacteraceae</taxon>
        <taxon>Brachybacterium</taxon>
    </lineage>
</organism>
<protein>
    <submittedName>
        <fullName evidence="2">SPOR domain-containing protein</fullName>
    </submittedName>
</protein>
<dbReference type="EMBL" id="DWWC01000107">
    <property type="protein sequence ID" value="HJC69161.1"/>
    <property type="molecule type" value="Genomic_DNA"/>
</dbReference>